<dbReference type="EMBL" id="CP011509">
    <property type="protein sequence ID" value="AKI98554.1"/>
    <property type="molecule type" value="Genomic_DNA"/>
</dbReference>
<organism evidence="1 2">
    <name type="scientific">Archangium gephyra</name>
    <dbReference type="NCBI Taxonomy" id="48"/>
    <lineage>
        <taxon>Bacteria</taxon>
        <taxon>Pseudomonadati</taxon>
        <taxon>Myxococcota</taxon>
        <taxon>Myxococcia</taxon>
        <taxon>Myxococcales</taxon>
        <taxon>Cystobacterineae</taxon>
        <taxon>Archangiaceae</taxon>
        <taxon>Archangium</taxon>
    </lineage>
</organism>
<evidence type="ECO:0000313" key="1">
    <source>
        <dbReference type="EMBL" id="AKI98554.1"/>
    </source>
</evidence>
<name>A0AAC8Q061_9BACT</name>
<proteinExistence type="predicted"/>
<dbReference type="Proteomes" id="UP000035579">
    <property type="component" value="Chromosome"/>
</dbReference>
<accession>A0AAC8Q061</accession>
<dbReference type="AlphaFoldDB" id="A0AAC8Q061"/>
<dbReference type="KEGG" id="age:AA314_00181"/>
<reference evidence="1 2" key="1">
    <citation type="submission" date="2015-05" db="EMBL/GenBank/DDBJ databases">
        <title>Genome assembly of Archangium gephyra DSM 2261.</title>
        <authorList>
            <person name="Sharma G."/>
            <person name="Subramanian S."/>
        </authorList>
    </citation>
    <scope>NUCLEOTIDE SEQUENCE [LARGE SCALE GENOMIC DNA]</scope>
    <source>
        <strain evidence="1 2">DSM 2261</strain>
    </source>
</reference>
<protein>
    <submittedName>
        <fullName evidence="1">Uncharacterized protein</fullName>
    </submittedName>
</protein>
<evidence type="ECO:0000313" key="2">
    <source>
        <dbReference type="Proteomes" id="UP000035579"/>
    </source>
</evidence>
<sequence length="243" mass="26584">MVKWRAVAAFLGALLLPVPLVALIASHWRASLPQPVPQQAKAVVPMLSWEQRRERPTWHQPCRRGDDCDPLLACFFDRNLASLYCTDSECTTDSQCREGFVCRTLETWGGELLKRCALEGDRREGEGCQPQSKSHASACAPGLLCNEWCGRSCRPDVPESCPEGFFCPREGGPEGPSCLPTCEARGCPPGQVCIRFDQGASVCSVVHGTNCQQSPCPEAQICEPIARPAKPGSVRMRCVARPQ</sequence>
<gene>
    <name evidence="1" type="ORF">AA314_00181</name>
</gene>